<dbReference type="GO" id="GO:0031956">
    <property type="term" value="F:medium-chain fatty acid-CoA ligase activity"/>
    <property type="evidence" value="ECO:0007669"/>
    <property type="project" value="TreeGrafter"/>
</dbReference>
<accession>A0A6L9UD98</accession>
<dbReference type="InterPro" id="IPR025110">
    <property type="entry name" value="AMP-bd_C"/>
</dbReference>
<dbReference type="AlphaFoldDB" id="A0A6L9UD98"/>
<reference evidence="6 7" key="1">
    <citation type="submission" date="2019-12" db="EMBL/GenBank/DDBJ databases">
        <title>Rhizobium genotypes associated with high levels of biological nitrogen fixation by grain legumes in a temperate-maritime cropping system.</title>
        <authorList>
            <person name="Maluk M."/>
            <person name="Francesc Ferrando Molina F."/>
            <person name="Lopez Del Egido L."/>
            <person name="Lafos M."/>
            <person name="Langarica-Fuentes A."/>
            <person name="Gebre Yohannes G."/>
            <person name="Young M.W."/>
            <person name="Martin P."/>
            <person name="Gantlett R."/>
            <person name="Kenicer G."/>
            <person name="Hawes C."/>
            <person name="Begg G.S."/>
            <person name="Quilliam R.S."/>
            <person name="Squire G.R."/>
            <person name="Poole P.S."/>
            <person name="Young P.W."/>
            <person name="Iannetta P.M."/>
            <person name="James E.K."/>
        </authorList>
    </citation>
    <scope>NUCLEOTIDE SEQUENCE [LARGE SCALE GENOMIC DNA]</scope>
    <source>
        <strain evidence="6 7">JHI1118</strain>
    </source>
</reference>
<name>A0A6L9UD98_9HYPH</name>
<keyword evidence="3" id="KW-0479">Metal-binding</keyword>
<dbReference type="PANTHER" id="PTHR43201">
    <property type="entry name" value="ACYL-COA SYNTHETASE"/>
    <property type="match status" value="1"/>
</dbReference>
<dbReference type="SUPFAM" id="SSF56801">
    <property type="entry name" value="Acetyl-CoA synthetase-like"/>
    <property type="match status" value="1"/>
</dbReference>
<sequence length="532" mass="59551">MPLPESRTIPDLLKEQAARYRDVEALVGGQQRFTYTSLHERVKAFARGLMALGLGKGSRIAILMGNTPEWVIADLAICSIGGVMISVNTWIRSRELVYILDHSDADALIFVDRFLKYDYAAMLGELEPHQQTLPRLQRLIHVGESGYPGSTRFEDVFLLGTNVPPEELDRLSASIDPEDFAYVLYTSGSTSTPKGVQLRHYPLIENMWHLGNRMHVVPGDRLWLAVSLYWATGCENALFNALTHGACMVLQEHFEPAEALRLIEAERCTLFYGMANMAQQLYEHPDRAKRDLSSLRSGGTSGSPEQIQRVVELGAKEICHIYGLTETYGNCNVSDGRLDPRDKVFASVGKPLPCVIQRIARPDTLEPCAVGEVGEIQVKRFASIGYYKDDEHNRHAYTQDGYLKTGDLGHYDDEGYLYFRGRIKEMIKTGGINVAPAEVEDILRQQRGVALAYVVGVPDPVRDQIVGAVIVPDGSVGEAELEQSLRTELRKLLAAYKLPKLYRFVEESKLTLTSTGKLQKNRLFEFFQDAHA</sequence>
<dbReference type="Pfam" id="PF13193">
    <property type="entry name" value="AMP-binding_C"/>
    <property type="match status" value="1"/>
</dbReference>
<dbReference type="EMBL" id="WUEY01000012">
    <property type="protein sequence ID" value="NEI72558.1"/>
    <property type="molecule type" value="Genomic_DNA"/>
</dbReference>
<dbReference type="PANTHER" id="PTHR43201:SF5">
    <property type="entry name" value="MEDIUM-CHAIN ACYL-COA LIGASE ACSF2, MITOCHONDRIAL"/>
    <property type="match status" value="1"/>
</dbReference>
<evidence type="ECO:0000313" key="7">
    <source>
        <dbReference type="Proteomes" id="UP000483035"/>
    </source>
</evidence>
<feature type="domain" description="AMP-dependent synthetase/ligase" evidence="4">
    <location>
        <begin position="13"/>
        <end position="379"/>
    </location>
</feature>
<dbReference type="GO" id="GO:0006631">
    <property type="term" value="P:fatty acid metabolic process"/>
    <property type="evidence" value="ECO:0007669"/>
    <property type="project" value="TreeGrafter"/>
</dbReference>
<keyword evidence="2" id="KW-0436">Ligase</keyword>
<dbReference type="Pfam" id="PF00501">
    <property type="entry name" value="AMP-binding"/>
    <property type="match status" value="1"/>
</dbReference>
<dbReference type="PROSITE" id="PS00455">
    <property type="entry name" value="AMP_BINDING"/>
    <property type="match status" value="1"/>
</dbReference>
<dbReference type="GO" id="GO:0046872">
    <property type="term" value="F:metal ion binding"/>
    <property type="evidence" value="ECO:0007669"/>
    <property type="project" value="UniProtKB-KW"/>
</dbReference>
<gene>
    <name evidence="6" type="ORF">GR212_23645</name>
</gene>
<comment type="similarity">
    <text evidence="1">Belongs to the ATP-dependent AMP-binding enzyme family.</text>
</comment>
<proteinExistence type="inferred from homology"/>
<dbReference type="Gene3D" id="3.40.50.12780">
    <property type="entry name" value="N-terminal domain of ligase-like"/>
    <property type="match status" value="1"/>
</dbReference>
<evidence type="ECO:0000256" key="2">
    <source>
        <dbReference type="ARBA" id="ARBA00022598"/>
    </source>
</evidence>
<evidence type="ECO:0000256" key="3">
    <source>
        <dbReference type="ARBA" id="ARBA00022723"/>
    </source>
</evidence>
<dbReference type="InterPro" id="IPR000873">
    <property type="entry name" value="AMP-dep_synth/lig_dom"/>
</dbReference>
<evidence type="ECO:0000259" key="4">
    <source>
        <dbReference type="Pfam" id="PF00501"/>
    </source>
</evidence>
<dbReference type="InterPro" id="IPR020845">
    <property type="entry name" value="AMP-binding_CS"/>
</dbReference>
<dbReference type="Gene3D" id="3.30.300.30">
    <property type="match status" value="1"/>
</dbReference>
<evidence type="ECO:0000313" key="6">
    <source>
        <dbReference type="EMBL" id="NEI72558.1"/>
    </source>
</evidence>
<organism evidence="6 7">
    <name type="scientific">Rhizobium lusitanum</name>
    <dbReference type="NCBI Taxonomy" id="293958"/>
    <lineage>
        <taxon>Bacteria</taxon>
        <taxon>Pseudomonadati</taxon>
        <taxon>Pseudomonadota</taxon>
        <taxon>Alphaproteobacteria</taxon>
        <taxon>Hyphomicrobiales</taxon>
        <taxon>Rhizobiaceae</taxon>
        <taxon>Rhizobium/Agrobacterium group</taxon>
        <taxon>Rhizobium</taxon>
    </lineage>
</organism>
<feature type="domain" description="AMP-binding enzyme C-terminal" evidence="5">
    <location>
        <begin position="438"/>
        <end position="517"/>
    </location>
</feature>
<dbReference type="Proteomes" id="UP000483035">
    <property type="component" value="Unassembled WGS sequence"/>
</dbReference>
<dbReference type="RefSeq" id="WP_163990088.1">
    <property type="nucleotide sequence ID" value="NZ_WUEY01000012.1"/>
</dbReference>
<protein>
    <submittedName>
        <fullName evidence="6">AMP-binding protein</fullName>
    </submittedName>
</protein>
<dbReference type="InterPro" id="IPR042099">
    <property type="entry name" value="ANL_N_sf"/>
</dbReference>
<comment type="caution">
    <text evidence="6">The sequence shown here is derived from an EMBL/GenBank/DDBJ whole genome shotgun (WGS) entry which is preliminary data.</text>
</comment>
<dbReference type="InterPro" id="IPR045851">
    <property type="entry name" value="AMP-bd_C_sf"/>
</dbReference>
<evidence type="ECO:0000256" key="1">
    <source>
        <dbReference type="ARBA" id="ARBA00006432"/>
    </source>
</evidence>
<evidence type="ECO:0000259" key="5">
    <source>
        <dbReference type="Pfam" id="PF13193"/>
    </source>
</evidence>